<name>A0A068VAE3_COFCA</name>
<evidence type="ECO:0000256" key="5">
    <source>
        <dbReference type="ARBA" id="ARBA00023445"/>
    </source>
</evidence>
<dbReference type="FunFam" id="3.40.50.720:FF:000085">
    <property type="entry name" value="Dihydroflavonol reductase"/>
    <property type="match status" value="2"/>
</dbReference>
<evidence type="ECO:0000256" key="9">
    <source>
        <dbReference type="ARBA" id="ARBA00039963"/>
    </source>
</evidence>
<evidence type="ECO:0000256" key="13">
    <source>
        <dbReference type="ARBA" id="ARBA00049132"/>
    </source>
</evidence>
<dbReference type="GO" id="GO:0045552">
    <property type="term" value="F:dihydroflavanol 4-reductase activity"/>
    <property type="evidence" value="ECO:0007669"/>
    <property type="project" value="UniProtKB-EC"/>
</dbReference>
<dbReference type="EC" id="1.1.1.219" evidence="8"/>
<dbReference type="Gene3D" id="3.40.50.720">
    <property type="entry name" value="NAD(P)-binding Rossmann-like Domain"/>
    <property type="match status" value="2"/>
</dbReference>
<dbReference type="Gramene" id="CDP17770">
    <property type="protein sequence ID" value="CDP17770"/>
    <property type="gene ID" value="GSCOC_T00003886001"/>
</dbReference>
<gene>
    <name evidence="15" type="ORF">GSCOC_T00003886001</name>
</gene>
<proteinExistence type="inferred from homology"/>
<dbReference type="Proteomes" id="UP000295252">
    <property type="component" value="Chromosome IV"/>
</dbReference>
<dbReference type="OrthoDB" id="2735536at2759"/>
<dbReference type="SUPFAM" id="SSF51735">
    <property type="entry name" value="NAD(P)-binding Rossmann-fold domains"/>
    <property type="match status" value="2"/>
</dbReference>
<comment type="catalytic activity">
    <reaction evidence="13">
        <text>a (2R,3S,4S)-leucoanthocyanidin + NADP(+) = a (2R,3R)-dihydroflavonol + NADPH + H(+)</text>
        <dbReference type="Rhea" id="RHEA:54444"/>
        <dbReference type="ChEBI" id="CHEBI:15378"/>
        <dbReference type="ChEBI" id="CHEBI:57783"/>
        <dbReference type="ChEBI" id="CHEBI:58349"/>
        <dbReference type="ChEBI" id="CHEBI:138176"/>
        <dbReference type="ChEBI" id="CHEBI:138188"/>
        <dbReference type="EC" id="1.1.1.219"/>
    </reaction>
</comment>
<keyword evidence="16" id="KW-1185">Reference proteome</keyword>
<keyword evidence="3" id="KW-0560">Oxidoreductase</keyword>
<keyword evidence="2" id="KW-0521">NADP</keyword>
<comment type="similarity">
    <text evidence="5">Belongs to the NAD(P)-dependent epimerase/dehydratase family. Dihydroflavonol-4-reductase subfamily.</text>
</comment>
<dbReference type="InterPro" id="IPR001509">
    <property type="entry name" value="Epimerase_deHydtase"/>
</dbReference>
<evidence type="ECO:0000256" key="12">
    <source>
        <dbReference type="ARBA" id="ARBA00048870"/>
    </source>
</evidence>
<evidence type="ECO:0000256" key="3">
    <source>
        <dbReference type="ARBA" id="ARBA00023002"/>
    </source>
</evidence>
<dbReference type="InParanoid" id="A0A068VAE3"/>
<feature type="domain" description="NAD-dependent epimerase/dehydratase" evidence="14">
    <location>
        <begin position="11"/>
        <end position="256"/>
    </location>
</feature>
<evidence type="ECO:0000256" key="6">
    <source>
        <dbReference type="ARBA" id="ARBA00037100"/>
    </source>
</evidence>
<dbReference type="EC" id="1.1.1.234" evidence="7"/>
<sequence length="673" mass="74483">MEGEKMEKGRVCVTGGTGFLASWLIKRLLEDGYSVNATIRSSSDPKKNINHLTELPGALERLRVINADLDKPDSFNAAIEGCIGVFHVAHPMDFEGKETEETKINRSIRGTIGILQACLNSKTVKRVVYTSSASTVRFNDKDLNMMDESIWSDVDHIRRIFGGSGRASYAITKTLTEKAALEFAEKNGLDLVSIIPTWIHGPFVCPFMPGSVRSSMAMIIGHQDEFSIKYLYKTPFVHTDDVARAHIFLFEYPEAKGRYICSAVEVTIDKLAECLSARYPEYPIPTADSLKETTGTEESGSLSSKKLLDTGFEYKYSIEDMFDAAIQCCKQNASRETIKLMEGDKMEKGRVCVTGGTGFFASWLVKRLLEDGYSVNATIRSSSDRRKNINYLTELPGASERLQIFDADLDKPDSFDAAIEGCIGVFHVAHPIGGKDTEETKIKKAVSGTIGILQACLNSKTVKRIVYTSSASTVIFNDKGLNMVDESIWSDVDHIRMIFGGSGLASYAITKTLTEKAALEFAEKNGLDLVSIIPTWIHGPFVCPFLPGSVRSSMAMVIGHQDEFSVKYLYKTPFVHTDDVARAHIFLFEYPEAKGRYICSAVEITIDKLAECLSARYPEYPIPTADSLKETTGSEESGSLSSKKLLDTGFEYKYSIEDMFDAAIQCCKQNGFL</sequence>
<organism evidence="15 16">
    <name type="scientific">Coffea canephora</name>
    <name type="common">Robusta coffee</name>
    <dbReference type="NCBI Taxonomy" id="49390"/>
    <lineage>
        <taxon>Eukaryota</taxon>
        <taxon>Viridiplantae</taxon>
        <taxon>Streptophyta</taxon>
        <taxon>Embryophyta</taxon>
        <taxon>Tracheophyta</taxon>
        <taxon>Spermatophyta</taxon>
        <taxon>Magnoliopsida</taxon>
        <taxon>eudicotyledons</taxon>
        <taxon>Gunneridae</taxon>
        <taxon>Pentapetalae</taxon>
        <taxon>asterids</taxon>
        <taxon>lamiids</taxon>
        <taxon>Gentianales</taxon>
        <taxon>Rubiaceae</taxon>
        <taxon>Ixoroideae</taxon>
        <taxon>Gardenieae complex</taxon>
        <taxon>Bertiereae - Coffeeae clade</taxon>
        <taxon>Coffeeae</taxon>
        <taxon>Coffea</taxon>
    </lineage>
</organism>
<dbReference type="EMBL" id="HG739264">
    <property type="protein sequence ID" value="CDP17770.1"/>
    <property type="molecule type" value="Genomic_DNA"/>
</dbReference>
<evidence type="ECO:0000256" key="1">
    <source>
        <dbReference type="ARBA" id="ARBA00004935"/>
    </source>
</evidence>
<evidence type="ECO:0000256" key="2">
    <source>
        <dbReference type="ARBA" id="ARBA00022857"/>
    </source>
</evidence>
<dbReference type="Pfam" id="PF01370">
    <property type="entry name" value="Epimerase"/>
    <property type="match status" value="2"/>
</dbReference>
<comment type="catalytic activity">
    <reaction evidence="12">
        <text>(2S)-flavan-4-ol + NADP(+) = (2S)-flavanone + NADPH + H(+)</text>
        <dbReference type="Rhea" id="RHEA:11228"/>
        <dbReference type="ChEBI" id="CHEBI:15378"/>
        <dbReference type="ChEBI" id="CHEBI:15605"/>
        <dbReference type="ChEBI" id="CHEBI:15606"/>
        <dbReference type="ChEBI" id="CHEBI:57783"/>
        <dbReference type="ChEBI" id="CHEBI:58349"/>
        <dbReference type="EC" id="1.1.1.234"/>
    </reaction>
</comment>
<dbReference type="CDD" id="cd08958">
    <property type="entry name" value="FR_SDR_e"/>
    <property type="match status" value="2"/>
</dbReference>
<dbReference type="AlphaFoldDB" id="A0A068VAE3"/>
<comment type="pathway">
    <text evidence="1">Pigment biosynthesis; anthocyanin biosynthesis.</text>
</comment>
<protein>
    <recommendedName>
        <fullName evidence="9">Dihydroflavonol 4-reductase</fullName>
        <ecNumber evidence="8">1.1.1.219</ecNumber>
        <ecNumber evidence="7">1.1.1.234</ecNumber>
    </recommendedName>
    <alternativeName>
        <fullName evidence="11">Dihydrokaempferol 4-reductase</fullName>
    </alternativeName>
    <alternativeName>
        <fullName evidence="10">Flavanone 4-reductase</fullName>
    </alternativeName>
</protein>
<evidence type="ECO:0000256" key="8">
    <source>
        <dbReference type="ARBA" id="ARBA00039057"/>
    </source>
</evidence>
<dbReference type="STRING" id="49390.A0A068VAE3"/>
<dbReference type="PhylomeDB" id="A0A068VAE3"/>
<accession>A0A068VAE3</accession>
<keyword evidence="4" id="KW-0284">Flavonoid biosynthesis</keyword>
<evidence type="ECO:0000313" key="16">
    <source>
        <dbReference type="Proteomes" id="UP000295252"/>
    </source>
</evidence>
<dbReference type="PANTHER" id="PTHR10366:SF563">
    <property type="entry name" value="CINNAMOYL-COA REDUCTASE 16"/>
    <property type="match status" value="1"/>
</dbReference>
<evidence type="ECO:0000256" key="4">
    <source>
        <dbReference type="ARBA" id="ARBA00023241"/>
    </source>
</evidence>
<evidence type="ECO:0000313" key="15">
    <source>
        <dbReference type="EMBL" id="CDP17770.1"/>
    </source>
</evidence>
<evidence type="ECO:0000256" key="11">
    <source>
        <dbReference type="ARBA" id="ARBA00042831"/>
    </source>
</evidence>
<feature type="domain" description="NAD-dependent epimerase/dehydratase" evidence="14">
    <location>
        <begin position="351"/>
        <end position="594"/>
    </location>
</feature>
<evidence type="ECO:0000256" key="7">
    <source>
        <dbReference type="ARBA" id="ARBA00039055"/>
    </source>
</evidence>
<reference evidence="16" key="1">
    <citation type="journal article" date="2014" name="Science">
        <title>The coffee genome provides insight into the convergent evolution of caffeine biosynthesis.</title>
        <authorList>
            <person name="Denoeud F."/>
            <person name="Carretero-Paulet L."/>
            <person name="Dereeper A."/>
            <person name="Droc G."/>
            <person name="Guyot R."/>
            <person name="Pietrella M."/>
            <person name="Zheng C."/>
            <person name="Alberti A."/>
            <person name="Anthony F."/>
            <person name="Aprea G."/>
            <person name="Aury J.M."/>
            <person name="Bento P."/>
            <person name="Bernard M."/>
            <person name="Bocs S."/>
            <person name="Campa C."/>
            <person name="Cenci A."/>
            <person name="Combes M.C."/>
            <person name="Crouzillat D."/>
            <person name="Da Silva C."/>
            <person name="Daddiego L."/>
            <person name="De Bellis F."/>
            <person name="Dussert S."/>
            <person name="Garsmeur O."/>
            <person name="Gayraud T."/>
            <person name="Guignon V."/>
            <person name="Jahn K."/>
            <person name="Jamilloux V."/>
            <person name="Joet T."/>
            <person name="Labadie K."/>
            <person name="Lan T."/>
            <person name="Leclercq J."/>
            <person name="Lepelley M."/>
            <person name="Leroy T."/>
            <person name="Li L.T."/>
            <person name="Librado P."/>
            <person name="Lopez L."/>
            <person name="Munoz A."/>
            <person name="Noel B."/>
            <person name="Pallavicini A."/>
            <person name="Perrotta G."/>
            <person name="Poncet V."/>
            <person name="Pot D."/>
            <person name="Priyono X."/>
            <person name="Rigoreau M."/>
            <person name="Rouard M."/>
            <person name="Rozas J."/>
            <person name="Tranchant-Dubreuil C."/>
            <person name="VanBuren R."/>
            <person name="Zhang Q."/>
            <person name="Andrade A.C."/>
            <person name="Argout X."/>
            <person name="Bertrand B."/>
            <person name="de Kochko A."/>
            <person name="Graziosi G."/>
            <person name="Henry R.J."/>
            <person name="Jayarama X."/>
            <person name="Ming R."/>
            <person name="Nagai C."/>
            <person name="Rounsley S."/>
            <person name="Sankoff D."/>
            <person name="Giuliano G."/>
            <person name="Albert V.A."/>
            <person name="Wincker P."/>
            <person name="Lashermes P."/>
        </authorList>
    </citation>
    <scope>NUCLEOTIDE SEQUENCE [LARGE SCALE GENOMIC DNA]</scope>
    <source>
        <strain evidence="16">cv. DH200-94</strain>
    </source>
</reference>
<dbReference type="InterPro" id="IPR036291">
    <property type="entry name" value="NAD(P)-bd_dom_sf"/>
</dbReference>
<dbReference type="GO" id="GO:0009813">
    <property type="term" value="P:flavonoid biosynthetic process"/>
    <property type="evidence" value="ECO:0007669"/>
    <property type="project" value="UniProtKB-KW"/>
</dbReference>
<evidence type="ECO:0000259" key="14">
    <source>
        <dbReference type="Pfam" id="PF01370"/>
    </source>
</evidence>
<evidence type="ECO:0000256" key="10">
    <source>
        <dbReference type="ARBA" id="ARBA00042087"/>
    </source>
</evidence>
<comment type="function">
    <text evidence="6">Bifunctional enzyme involved in flavonoid metabolism.</text>
</comment>
<dbReference type="PANTHER" id="PTHR10366">
    <property type="entry name" value="NAD DEPENDENT EPIMERASE/DEHYDRATASE"/>
    <property type="match status" value="1"/>
</dbReference>
<dbReference type="OMA" id="FIGPRCP"/>
<dbReference type="InterPro" id="IPR050425">
    <property type="entry name" value="NAD(P)_dehydrat-like"/>
</dbReference>
<dbReference type="GO" id="GO:0047890">
    <property type="term" value="F:flavanone 4-reductase activity"/>
    <property type="evidence" value="ECO:0007669"/>
    <property type="project" value="UniProtKB-EC"/>
</dbReference>